<dbReference type="RefSeq" id="WP_176031361.1">
    <property type="nucleotide sequence ID" value="NZ_CM125968.1"/>
</dbReference>
<evidence type="ECO:0000313" key="2">
    <source>
        <dbReference type="Proteomes" id="UP000664578"/>
    </source>
</evidence>
<evidence type="ECO:0000313" key="1">
    <source>
        <dbReference type="EMBL" id="MBN8251362.1"/>
    </source>
</evidence>
<dbReference type="AlphaFoldDB" id="A0A1N6VGV4"/>
<comment type="caution">
    <text evidence="1">The sequence shown here is derived from an EMBL/GenBank/DDBJ whole genome shotgun (WGS) entry which is preliminary data.</text>
</comment>
<dbReference type="GeneID" id="93682302"/>
<gene>
    <name evidence="1" type="ORF">JF537_07210</name>
</gene>
<reference evidence="1" key="1">
    <citation type="submission" date="2020-12" db="EMBL/GenBank/DDBJ databases">
        <title>PHA producing bacteria isolated from mangrove.</title>
        <authorList>
            <person name="Zheng W."/>
            <person name="Yu S."/>
            <person name="Huang Y."/>
        </authorList>
    </citation>
    <scope>NUCLEOTIDE SEQUENCE</scope>
    <source>
        <strain evidence="1">GN22-4</strain>
    </source>
</reference>
<accession>A0A1N6VGV4</accession>
<name>A0A1N6VGV4_9BACI</name>
<dbReference type="EMBL" id="JAEMWV010000003">
    <property type="protein sequence ID" value="MBN8251362.1"/>
    <property type="molecule type" value="Genomic_DNA"/>
</dbReference>
<organism evidence="1 2">
    <name type="scientific">Priestia flexa</name>
    <dbReference type="NCBI Taxonomy" id="86664"/>
    <lineage>
        <taxon>Bacteria</taxon>
        <taxon>Bacillati</taxon>
        <taxon>Bacillota</taxon>
        <taxon>Bacilli</taxon>
        <taxon>Bacillales</taxon>
        <taxon>Bacillaceae</taxon>
        <taxon>Priestia</taxon>
    </lineage>
</organism>
<protein>
    <submittedName>
        <fullName evidence="1">Uncharacterized protein</fullName>
    </submittedName>
</protein>
<sequence>MWIITVYAKDETRMFEYDTENQAREAFSKLKGCKVLSEVVYFNDARLRLSAV</sequence>
<dbReference type="Proteomes" id="UP000664578">
    <property type="component" value="Unassembled WGS sequence"/>
</dbReference>
<proteinExistence type="predicted"/>